<dbReference type="CDD" id="cd00551">
    <property type="entry name" value="AmyAc_family"/>
    <property type="match status" value="1"/>
</dbReference>
<organism evidence="1 2">
    <name type="scientific">Clarias magur</name>
    <name type="common">Asian catfish</name>
    <name type="synonym">Macropteronotus magur</name>
    <dbReference type="NCBI Taxonomy" id="1594786"/>
    <lineage>
        <taxon>Eukaryota</taxon>
        <taxon>Metazoa</taxon>
        <taxon>Chordata</taxon>
        <taxon>Craniata</taxon>
        <taxon>Vertebrata</taxon>
        <taxon>Euteleostomi</taxon>
        <taxon>Actinopterygii</taxon>
        <taxon>Neopterygii</taxon>
        <taxon>Teleostei</taxon>
        <taxon>Ostariophysi</taxon>
        <taxon>Siluriformes</taxon>
        <taxon>Clariidae</taxon>
        <taxon>Clarias</taxon>
    </lineage>
</organism>
<evidence type="ECO:0000313" key="2">
    <source>
        <dbReference type="Proteomes" id="UP000727407"/>
    </source>
</evidence>
<accession>A0A8J4U5W5</accession>
<dbReference type="InterPro" id="IPR017853">
    <property type="entry name" value="GH"/>
</dbReference>
<proteinExistence type="predicted"/>
<dbReference type="OrthoDB" id="204980at2759"/>
<comment type="caution">
    <text evidence="1">The sequence shown here is derived from an EMBL/GenBank/DDBJ whole genome shotgun (WGS) entry which is preliminary data.</text>
</comment>
<name>A0A8J4U5W5_CLAMG</name>
<reference evidence="1" key="1">
    <citation type="submission" date="2020-07" db="EMBL/GenBank/DDBJ databases">
        <title>Clarias magur genome sequencing, assembly and annotation.</title>
        <authorList>
            <person name="Kushwaha B."/>
            <person name="Kumar R."/>
            <person name="Das P."/>
            <person name="Joshi C.G."/>
            <person name="Kumar D."/>
            <person name="Nagpure N.S."/>
            <person name="Pandey M."/>
            <person name="Agarwal S."/>
            <person name="Srivastava S."/>
            <person name="Singh M."/>
            <person name="Sahoo L."/>
            <person name="Jayasankar P."/>
            <person name="Meher P.K."/>
            <person name="Koringa P.G."/>
            <person name="Iquebal M.A."/>
            <person name="Das S.P."/>
            <person name="Bit A."/>
            <person name="Patnaik S."/>
            <person name="Patel N."/>
            <person name="Shah T.M."/>
            <person name="Hinsu A."/>
            <person name="Jena J.K."/>
        </authorList>
    </citation>
    <scope>NUCLEOTIDE SEQUENCE</scope>
    <source>
        <strain evidence="1">CIFAMagur01</strain>
        <tissue evidence="1">Testis</tissue>
    </source>
</reference>
<feature type="non-terminal residue" evidence="1">
    <location>
        <position position="54"/>
    </location>
</feature>
<dbReference type="Gene3D" id="3.20.20.80">
    <property type="entry name" value="Glycosidases"/>
    <property type="match status" value="1"/>
</dbReference>
<feature type="non-terminal residue" evidence="1">
    <location>
        <position position="1"/>
    </location>
</feature>
<dbReference type="EMBL" id="QNUK01000132">
    <property type="protein sequence ID" value="KAF5900583.1"/>
    <property type="molecule type" value="Genomic_DNA"/>
</dbReference>
<gene>
    <name evidence="1" type="ORF">DAT39_009719</name>
</gene>
<evidence type="ECO:0000313" key="1">
    <source>
        <dbReference type="EMBL" id="KAF5900583.1"/>
    </source>
</evidence>
<dbReference type="AlphaFoldDB" id="A0A8J4U5W5"/>
<protein>
    <submittedName>
        <fullName evidence="1">4F2 cell-surface antigen heavy chain-like</fullName>
    </submittedName>
</protein>
<dbReference type="SUPFAM" id="SSF51445">
    <property type="entry name" value="(Trans)glycosidases"/>
    <property type="match status" value="1"/>
</dbReference>
<sequence>VSHKLPYLKSLGVGVIVLDGLFRPDVSLQNLTQIDERLGTLPEFQQFITESQKA</sequence>
<keyword evidence="2" id="KW-1185">Reference proteome</keyword>
<dbReference type="Proteomes" id="UP000727407">
    <property type="component" value="Unassembled WGS sequence"/>
</dbReference>